<dbReference type="InParanoid" id="K2R9Q9"/>
<evidence type="ECO:0000256" key="1">
    <source>
        <dbReference type="SAM" id="MobiDB-lite"/>
    </source>
</evidence>
<proteinExistence type="predicted"/>
<dbReference type="HOGENOM" id="CLU_2050096_0_0_1"/>
<protein>
    <submittedName>
        <fullName evidence="2">Uncharacterized protein</fullName>
    </submittedName>
</protein>
<evidence type="ECO:0000313" key="3">
    <source>
        <dbReference type="Proteomes" id="UP000007129"/>
    </source>
</evidence>
<name>K2R9Q9_MACPH</name>
<dbReference type="Proteomes" id="UP000007129">
    <property type="component" value="Unassembled WGS sequence"/>
</dbReference>
<accession>K2R9Q9</accession>
<feature type="compositionally biased region" description="Pro residues" evidence="1">
    <location>
        <begin position="1"/>
        <end position="14"/>
    </location>
</feature>
<evidence type="ECO:0000313" key="2">
    <source>
        <dbReference type="EMBL" id="EKG19236.1"/>
    </source>
</evidence>
<gene>
    <name evidence="2" type="ORF">MPH_03497</name>
</gene>
<dbReference type="EMBL" id="AHHD01000164">
    <property type="protein sequence ID" value="EKG19236.1"/>
    <property type="molecule type" value="Genomic_DNA"/>
</dbReference>
<organism evidence="2 3">
    <name type="scientific">Macrophomina phaseolina (strain MS6)</name>
    <name type="common">Charcoal rot fungus</name>
    <dbReference type="NCBI Taxonomy" id="1126212"/>
    <lineage>
        <taxon>Eukaryota</taxon>
        <taxon>Fungi</taxon>
        <taxon>Dikarya</taxon>
        <taxon>Ascomycota</taxon>
        <taxon>Pezizomycotina</taxon>
        <taxon>Dothideomycetes</taxon>
        <taxon>Dothideomycetes incertae sedis</taxon>
        <taxon>Botryosphaeriales</taxon>
        <taxon>Botryosphaeriaceae</taxon>
        <taxon>Macrophomina</taxon>
    </lineage>
</organism>
<sequence>MNIPPPPPPDPPGSPDELLATPRPPIPPTPIVINTPGTGITTEVEIEDENPFIIPTTRKRGPETPTTQRTVPISESRFAFRSSYGEKRLQFNSNTPTTPKKYLVVALDCLLKAVNLEEDR</sequence>
<feature type="region of interest" description="Disordered" evidence="1">
    <location>
        <begin position="1"/>
        <end position="37"/>
    </location>
</feature>
<reference evidence="2 3" key="1">
    <citation type="journal article" date="2012" name="BMC Genomics">
        <title>Tools to kill: Genome of one of the most destructive plant pathogenic fungi Macrophomina phaseolina.</title>
        <authorList>
            <person name="Islam M.S."/>
            <person name="Haque M.S."/>
            <person name="Islam M.M."/>
            <person name="Emdad E.M."/>
            <person name="Halim A."/>
            <person name="Hossen Q.M.M."/>
            <person name="Hossain M.Z."/>
            <person name="Ahmed B."/>
            <person name="Rahim S."/>
            <person name="Rahman M.S."/>
            <person name="Alam M.M."/>
            <person name="Hou S."/>
            <person name="Wan X."/>
            <person name="Saito J.A."/>
            <person name="Alam M."/>
        </authorList>
    </citation>
    <scope>NUCLEOTIDE SEQUENCE [LARGE SCALE GENOMIC DNA]</scope>
    <source>
        <strain evidence="2 3">MS6</strain>
    </source>
</reference>
<dbReference type="VEuPathDB" id="FungiDB:MPH_03497"/>
<comment type="caution">
    <text evidence="2">The sequence shown here is derived from an EMBL/GenBank/DDBJ whole genome shotgun (WGS) entry which is preliminary data.</text>
</comment>
<dbReference type="AlphaFoldDB" id="K2R9Q9"/>